<evidence type="ECO:0000256" key="5">
    <source>
        <dbReference type="ARBA" id="ARBA00022771"/>
    </source>
</evidence>
<evidence type="ECO:0000256" key="8">
    <source>
        <dbReference type="SAM" id="MobiDB-lite"/>
    </source>
</evidence>
<evidence type="ECO:0000313" key="11">
    <source>
        <dbReference type="EMBL" id="KAJ9560616.1"/>
    </source>
</evidence>
<dbReference type="InterPro" id="IPR055065">
    <property type="entry name" value="OB_MCM10"/>
</dbReference>
<evidence type="ECO:0000256" key="6">
    <source>
        <dbReference type="ARBA" id="ARBA00022833"/>
    </source>
</evidence>
<dbReference type="GO" id="GO:0043596">
    <property type="term" value="C:nuclear replication fork"/>
    <property type="evidence" value="ECO:0007669"/>
    <property type="project" value="TreeGrafter"/>
</dbReference>
<dbReference type="PANTHER" id="PTHR13454">
    <property type="entry name" value="PROTEIN MCM10 HOMOLOG"/>
    <property type="match status" value="1"/>
</dbReference>
<dbReference type="InterPro" id="IPR015408">
    <property type="entry name" value="Znf_Mcm10/DnaG"/>
</dbReference>
<feature type="domain" description="MCM10 OB-fold" evidence="10">
    <location>
        <begin position="84"/>
        <end position="211"/>
    </location>
</feature>
<comment type="subcellular location">
    <subcellularLocation>
        <location evidence="1">Nucleus</location>
    </subcellularLocation>
</comment>
<feature type="region of interest" description="Disordered" evidence="8">
    <location>
        <begin position="1"/>
        <end position="45"/>
    </location>
</feature>
<dbReference type="GO" id="GO:0003688">
    <property type="term" value="F:DNA replication origin binding"/>
    <property type="evidence" value="ECO:0007669"/>
    <property type="project" value="TreeGrafter"/>
</dbReference>
<accession>A0AA38WSA8</accession>
<feature type="domain" description="Zinc finger Mcm10/DnaG-type" evidence="9">
    <location>
        <begin position="214"/>
        <end position="252"/>
    </location>
</feature>
<evidence type="ECO:0000256" key="7">
    <source>
        <dbReference type="ARBA" id="ARBA00023242"/>
    </source>
</evidence>
<dbReference type="Gene3D" id="2.40.50.140">
    <property type="entry name" value="Nucleic acid-binding proteins"/>
    <property type="match status" value="1"/>
</dbReference>
<dbReference type="GO" id="GO:0006270">
    <property type="term" value="P:DNA replication initiation"/>
    <property type="evidence" value="ECO:0007669"/>
    <property type="project" value="InterPro"/>
</dbReference>
<protein>
    <recommendedName>
        <fullName evidence="13">Zinc finger Mcm10/DnaG-type domain-containing protein</fullName>
    </recommendedName>
</protein>
<keyword evidence="7" id="KW-0539">Nucleus</keyword>
<proteinExistence type="inferred from homology"/>
<dbReference type="PANTHER" id="PTHR13454:SF11">
    <property type="entry name" value="PROTEIN MCM10 HOMOLOG"/>
    <property type="match status" value="1"/>
</dbReference>
<evidence type="ECO:0000256" key="3">
    <source>
        <dbReference type="ARBA" id="ARBA00022705"/>
    </source>
</evidence>
<dbReference type="Proteomes" id="UP001172457">
    <property type="component" value="Chromosome 2"/>
</dbReference>
<dbReference type="Pfam" id="PF09329">
    <property type="entry name" value="zf-primase"/>
    <property type="match status" value="1"/>
</dbReference>
<keyword evidence="5" id="KW-0863">Zinc-finger</keyword>
<keyword evidence="4" id="KW-0479">Metal-binding</keyword>
<dbReference type="InterPro" id="IPR012340">
    <property type="entry name" value="NA-bd_OB-fold"/>
</dbReference>
<gene>
    <name evidence="11" type="ORF">OSB04_005776</name>
</gene>
<keyword evidence="6" id="KW-0862">Zinc</keyword>
<keyword evidence="12" id="KW-1185">Reference proteome</keyword>
<keyword evidence="3" id="KW-0235">DNA replication</keyword>
<evidence type="ECO:0000259" key="10">
    <source>
        <dbReference type="Pfam" id="PF22379"/>
    </source>
</evidence>
<comment type="caution">
    <text evidence="11">The sequence shown here is derived from an EMBL/GenBank/DDBJ whole genome shotgun (WGS) entry which is preliminary data.</text>
</comment>
<dbReference type="GO" id="GO:0008270">
    <property type="term" value="F:zinc ion binding"/>
    <property type="evidence" value="ECO:0007669"/>
    <property type="project" value="UniProtKB-KW"/>
</dbReference>
<dbReference type="GO" id="GO:0003697">
    <property type="term" value="F:single-stranded DNA binding"/>
    <property type="evidence" value="ECO:0007669"/>
    <property type="project" value="InterPro"/>
</dbReference>
<feature type="region of interest" description="Disordered" evidence="8">
    <location>
        <begin position="326"/>
        <end position="396"/>
    </location>
</feature>
<organism evidence="11 12">
    <name type="scientific">Centaurea solstitialis</name>
    <name type="common">yellow star-thistle</name>
    <dbReference type="NCBI Taxonomy" id="347529"/>
    <lineage>
        <taxon>Eukaryota</taxon>
        <taxon>Viridiplantae</taxon>
        <taxon>Streptophyta</taxon>
        <taxon>Embryophyta</taxon>
        <taxon>Tracheophyta</taxon>
        <taxon>Spermatophyta</taxon>
        <taxon>Magnoliopsida</taxon>
        <taxon>eudicotyledons</taxon>
        <taxon>Gunneridae</taxon>
        <taxon>Pentapetalae</taxon>
        <taxon>asterids</taxon>
        <taxon>campanulids</taxon>
        <taxon>Asterales</taxon>
        <taxon>Asteraceae</taxon>
        <taxon>Carduoideae</taxon>
        <taxon>Cardueae</taxon>
        <taxon>Centaureinae</taxon>
        <taxon>Centaurea</taxon>
    </lineage>
</organism>
<dbReference type="InterPro" id="IPR040184">
    <property type="entry name" value="Mcm10"/>
</dbReference>
<evidence type="ECO:0000256" key="2">
    <source>
        <dbReference type="ARBA" id="ARBA00009679"/>
    </source>
</evidence>
<comment type="similarity">
    <text evidence="2">Belongs to the MCM10 family.</text>
</comment>
<name>A0AA38WSA8_9ASTR</name>
<evidence type="ECO:0008006" key="13">
    <source>
        <dbReference type="Google" id="ProtNLM"/>
    </source>
</evidence>
<evidence type="ECO:0000256" key="4">
    <source>
        <dbReference type="ARBA" id="ARBA00022723"/>
    </source>
</evidence>
<dbReference type="Pfam" id="PF22379">
    <property type="entry name" value="OB_MCM10"/>
    <property type="match status" value="1"/>
</dbReference>
<evidence type="ECO:0000259" key="9">
    <source>
        <dbReference type="Pfam" id="PF09329"/>
    </source>
</evidence>
<evidence type="ECO:0000313" key="12">
    <source>
        <dbReference type="Proteomes" id="UP001172457"/>
    </source>
</evidence>
<dbReference type="EMBL" id="JARYMX010000002">
    <property type="protein sequence ID" value="KAJ9560616.1"/>
    <property type="molecule type" value="Genomic_DNA"/>
</dbReference>
<dbReference type="AlphaFoldDB" id="A0AA38WSA8"/>
<sequence>MAATHGDDLDLLLSLQDRVPETPPLSPSSAGYLSDDGSARQRGQADMSVFRTAVEDCLDYEPETSKKPLKSGHAKSTSDVEVEKFSGLRIRNQLVSRTELSDRFADIRFVRLSTIKTLLSGEILSGCWATVGVLYEKGEKRTSSTGKPYSIWQIGCLDEKTVSIFLFGNAYQKNCMEEVGTIFALFNCSVRKDAKSKEGFTLTVFTAPQMLKMGTAADFGMCKSCSQVINKRHGIYCKYHKKNAAQKYSTKRVEFMGGNLKTAFSFKDRMQSEGIYMVENKTNVPKAGQPKKVLSVEGLRKALSNAGKVTSNAYSQGIRFLSEVAGKPNSSLNHPIKSSDKRKSSVVEPNLPKVKTSQQVNAKRIKIEKSQTSATKTKQGTEKMVELELVSSDDEF</sequence>
<evidence type="ECO:0000256" key="1">
    <source>
        <dbReference type="ARBA" id="ARBA00004123"/>
    </source>
</evidence>
<reference evidence="11" key="1">
    <citation type="submission" date="2023-03" db="EMBL/GenBank/DDBJ databases">
        <title>Chromosome-scale reference genome and RAD-based genetic map of yellow starthistle (Centaurea solstitialis) reveal putative structural variation and QTLs associated with invader traits.</title>
        <authorList>
            <person name="Reatini B."/>
            <person name="Cang F.A."/>
            <person name="Jiang Q."/>
            <person name="Mckibben M.T.W."/>
            <person name="Barker M.S."/>
            <person name="Rieseberg L.H."/>
            <person name="Dlugosch K.M."/>
        </authorList>
    </citation>
    <scope>NUCLEOTIDE SEQUENCE</scope>
    <source>
        <strain evidence="11">CAN-66</strain>
        <tissue evidence="11">Leaf</tissue>
    </source>
</reference>